<dbReference type="InterPro" id="IPR001674">
    <property type="entry name" value="GMP_synth_C"/>
</dbReference>
<keyword evidence="5 11" id="KW-0547">Nucleotide-binding</keyword>
<dbReference type="CDD" id="cd01742">
    <property type="entry name" value="GATase1_GMP_Synthase"/>
    <property type="match status" value="1"/>
</dbReference>
<dbReference type="PRINTS" id="PR00096">
    <property type="entry name" value="GATASE"/>
</dbReference>
<keyword evidence="8 11" id="KW-0067">ATP-binding</keyword>
<evidence type="ECO:0000256" key="3">
    <source>
        <dbReference type="ARBA" id="ARBA00012746"/>
    </source>
</evidence>
<protein>
    <recommendedName>
        <fullName evidence="3">GMP synthase (glutamine-hydrolyzing)</fullName>
        <ecNumber evidence="3">6.3.5.2</ecNumber>
    </recommendedName>
    <alternativeName>
        <fullName evidence="10">Glutamine amidotransferase</fullName>
    </alternativeName>
</protein>
<dbReference type="PROSITE" id="PS51273">
    <property type="entry name" value="GATASE_TYPE_1"/>
    <property type="match status" value="1"/>
</dbReference>
<dbReference type="OrthoDB" id="1724632at2759"/>
<dbReference type="NCBIfam" id="NF000848">
    <property type="entry name" value="PRK00074.1"/>
    <property type="match status" value="1"/>
</dbReference>
<dbReference type="STRING" id="361077.A0A151Z900"/>
<evidence type="ECO:0000256" key="6">
    <source>
        <dbReference type="ARBA" id="ARBA00022749"/>
    </source>
</evidence>
<dbReference type="NCBIfam" id="TIGR00888">
    <property type="entry name" value="guaA_Nterm"/>
    <property type="match status" value="1"/>
</dbReference>
<dbReference type="GO" id="GO:0005829">
    <property type="term" value="C:cytosol"/>
    <property type="evidence" value="ECO:0007669"/>
    <property type="project" value="TreeGrafter"/>
</dbReference>
<dbReference type="InterPro" id="IPR025777">
    <property type="entry name" value="GMPS_ATP_PPase_dom"/>
</dbReference>
<dbReference type="SUPFAM" id="SSF54810">
    <property type="entry name" value="GMP synthetase C-terminal dimerisation domain"/>
    <property type="match status" value="2"/>
</dbReference>
<dbReference type="InterPro" id="IPR004739">
    <property type="entry name" value="GMP_synth_GATase"/>
</dbReference>
<dbReference type="SUPFAM" id="SSF52317">
    <property type="entry name" value="Class I glutamine amidotransferase-like"/>
    <property type="match status" value="1"/>
</dbReference>
<dbReference type="InterPro" id="IPR017926">
    <property type="entry name" value="GATASE"/>
</dbReference>
<dbReference type="Gene3D" id="3.40.50.620">
    <property type="entry name" value="HUPs"/>
    <property type="match status" value="1"/>
</dbReference>
<feature type="domain" description="GMPS ATP-PPase" evidence="12">
    <location>
        <begin position="241"/>
        <end position="450"/>
    </location>
</feature>
<dbReference type="PROSITE" id="PS51553">
    <property type="entry name" value="GMPS_ATP_PPASE"/>
    <property type="match status" value="1"/>
</dbReference>
<dbReference type="PANTHER" id="PTHR11922">
    <property type="entry name" value="GMP SYNTHASE-RELATED"/>
    <property type="match status" value="1"/>
</dbReference>
<organism evidence="13 14">
    <name type="scientific">Tieghemostelium lacteum</name>
    <name type="common">Slime mold</name>
    <name type="synonym">Dictyostelium lacteum</name>
    <dbReference type="NCBI Taxonomy" id="361077"/>
    <lineage>
        <taxon>Eukaryota</taxon>
        <taxon>Amoebozoa</taxon>
        <taxon>Evosea</taxon>
        <taxon>Eumycetozoa</taxon>
        <taxon>Dictyostelia</taxon>
        <taxon>Dictyosteliales</taxon>
        <taxon>Raperosteliaceae</taxon>
        <taxon>Tieghemostelium</taxon>
    </lineage>
</organism>
<evidence type="ECO:0000256" key="5">
    <source>
        <dbReference type="ARBA" id="ARBA00022741"/>
    </source>
</evidence>
<keyword evidence="4" id="KW-0436">Ligase</keyword>
<evidence type="ECO:0000256" key="9">
    <source>
        <dbReference type="ARBA" id="ARBA00022962"/>
    </source>
</evidence>
<keyword evidence="9" id="KW-0315">Glutamine amidotransferase</keyword>
<dbReference type="UniPathway" id="UPA00189">
    <property type="reaction ID" value="UER00296"/>
</dbReference>
<feature type="binding site" evidence="11">
    <location>
        <begin position="268"/>
        <end position="274"/>
    </location>
    <ligand>
        <name>ATP</name>
        <dbReference type="ChEBI" id="CHEBI:30616"/>
    </ligand>
</feature>
<dbReference type="AlphaFoldDB" id="A0A151Z900"/>
<dbReference type="Pfam" id="PF00117">
    <property type="entry name" value="GATase"/>
    <property type="match status" value="1"/>
</dbReference>
<dbReference type="InterPro" id="IPR022310">
    <property type="entry name" value="NAD/GMP_synthase"/>
</dbReference>
<keyword evidence="6 11" id="KW-0332">GMP biosynthesis</keyword>
<dbReference type="InterPro" id="IPR029062">
    <property type="entry name" value="Class_I_gatase-like"/>
</dbReference>
<evidence type="ECO:0000256" key="11">
    <source>
        <dbReference type="PROSITE-ProRule" id="PRU00886"/>
    </source>
</evidence>
<proteinExistence type="predicted"/>
<keyword evidence="7 11" id="KW-0658">Purine biosynthesis</keyword>
<evidence type="ECO:0000259" key="12">
    <source>
        <dbReference type="PROSITE" id="PS51553"/>
    </source>
</evidence>
<evidence type="ECO:0000256" key="10">
    <source>
        <dbReference type="ARBA" id="ARBA00031356"/>
    </source>
</evidence>
<dbReference type="FunFam" id="3.30.300.10:FF:000008">
    <property type="entry name" value="GMP synthase [glutamine-hydrolyzing]"/>
    <property type="match status" value="1"/>
</dbReference>
<dbReference type="SUPFAM" id="SSF52402">
    <property type="entry name" value="Adenine nucleotide alpha hydrolases-like"/>
    <property type="match status" value="1"/>
</dbReference>
<evidence type="ECO:0000313" key="13">
    <source>
        <dbReference type="EMBL" id="KYQ90422.1"/>
    </source>
</evidence>
<dbReference type="EC" id="6.3.5.2" evidence="3"/>
<gene>
    <name evidence="13" type="ORF">DLAC_09041</name>
</gene>
<dbReference type="Pfam" id="PF00958">
    <property type="entry name" value="GMP_synt_C"/>
    <property type="match status" value="1"/>
</dbReference>
<comment type="subunit">
    <text evidence="2">Homodimer.</text>
</comment>
<evidence type="ECO:0000256" key="8">
    <source>
        <dbReference type="ARBA" id="ARBA00022840"/>
    </source>
</evidence>
<dbReference type="InterPro" id="IPR014729">
    <property type="entry name" value="Rossmann-like_a/b/a_fold"/>
</dbReference>
<accession>A0A151Z900</accession>
<dbReference type="Gene3D" id="3.30.300.10">
    <property type="match status" value="2"/>
</dbReference>
<dbReference type="FunCoup" id="A0A151Z900">
    <property type="interactions" value="1019"/>
</dbReference>
<dbReference type="CDD" id="cd01997">
    <property type="entry name" value="GMP_synthase_C"/>
    <property type="match status" value="1"/>
</dbReference>
<dbReference type="Proteomes" id="UP000076078">
    <property type="component" value="Unassembled WGS sequence"/>
</dbReference>
<evidence type="ECO:0000256" key="4">
    <source>
        <dbReference type="ARBA" id="ARBA00022598"/>
    </source>
</evidence>
<dbReference type="FunFam" id="3.40.50.620:FF:000044">
    <property type="entry name" value="GMP synthase [glutamine-hydrolyzing]"/>
    <property type="match status" value="1"/>
</dbReference>
<sequence>MSKPIISTPPLSKEVRLESNLSNTITDDQVNHSEVVLILDAGSQYSKVIDRRVRELNVASEIHISSVSIEELVKQKSSAGTKIRGIIISGGPESVYSANAPKFDSELLNCYEKHQIPLLGICYGMQYINHFYGGIVEKSGQREDGVHHIHILQGQEENVSPLFNNMDTMEQVLLTHGDSVTTVAPGFHAIAKSEDGIVSAIENSKKKIFGVQFHPEVDLTTNGKKMLKNFLLDICKCKADYTLEDREQLAIEMIRNTVGQKKVLVLVSGGVDSTVCAALIAKAIDPSNVYALHIDNGFMRMEESSKVAKALSVLGLHLIVVDSSEQFYNGTTTIRGHQTLPMNQCTNPEEIRKIIGDTFMRVAEKEVQKLGLKSDDVFLAQGTLRPDLIESSSKTVSGSADVIKTHHNDTELVRVLRDSGRVVEPLKDLHKDEVRQLGISLGLSEELVWRQPFPGPGLAIRILCSQKPYLDVYDLTNQVINYIVTGKQLDNVPSLPQETVQKINQQLQEMKFQPNESHQIRPLLLPVQTVGVQGDGRTYSYLVGLYSSSSQMELSKIPWSYLFTLARLLPKICHNINRLVFIFSNNNSKYPVDLNRIYEIKETTPTLLLPEAIQQLQQADQIVNKSLLNYQLIRSLSQVPVVLLPLGFGHSQKRSIAIRTFITNDFMTGVPAIPGQNIPFECLTEMVTQILNLDGITKVCYDLTSKPPGTTEFQ</sequence>
<dbReference type="GO" id="GO:0003921">
    <property type="term" value="F:GMP synthase activity"/>
    <property type="evidence" value="ECO:0007669"/>
    <property type="project" value="InterPro"/>
</dbReference>
<evidence type="ECO:0000256" key="1">
    <source>
        <dbReference type="ARBA" id="ARBA00005153"/>
    </source>
</evidence>
<dbReference type="PANTHER" id="PTHR11922:SF2">
    <property type="entry name" value="GMP SYNTHASE [GLUTAMINE-HYDROLYZING]"/>
    <property type="match status" value="1"/>
</dbReference>
<reference evidence="13 14" key="1">
    <citation type="submission" date="2015-12" db="EMBL/GenBank/DDBJ databases">
        <title>Dictyostelia acquired genes for synthesis and detection of signals that induce cell-type specialization by lateral gene transfer from prokaryotes.</title>
        <authorList>
            <person name="Gloeckner G."/>
            <person name="Schaap P."/>
        </authorList>
    </citation>
    <scope>NUCLEOTIDE SEQUENCE [LARGE SCALE GENOMIC DNA]</scope>
    <source>
        <strain evidence="13 14">TK</strain>
    </source>
</reference>
<evidence type="ECO:0000256" key="2">
    <source>
        <dbReference type="ARBA" id="ARBA00011738"/>
    </source>
</evidence>
<keyword evidence="14" id="KW-1185">Reference proteome</keyword>
<dbReference type="EMBL" id="LODT01000037">
    <property type="protein sequence ID" value="KYQ90422.1"/>
    <property type="molecule type" value="Genomic_DNA"/>
</dbReference>
<dbReference type="GO" id="GO:0005524">
    <property type="term" value="F:ATP binding"/>
    <property type="evidence" value="ECO:0007669"/>
    <property type="project" value="UniProtKB-UniRule"/>
</dbReference>
<dbReference type="OMA" id="VVMSHFD"/>
<name>A0A151Z900_TIELA</name>
<evidence type="ECO:0000313" key="14">
    <source>
        <dbReference type="Proteomes" id="UP000076078"/>
    </source>
</evidence>
<evidence type="ECO:0000256" key="7">
    <source>
        <dbReference type="ARBA" id="ARBA00022755"/>
    </source>
</evidence>
<dbReference type="Pfam" id="PF02540">
    <property type="entry name" value="NAD_synthase"/>
    <property type="match status" value="1"/>
</dbReference>
<comment type="caution">
    <text evidence="13">The sequence shown here is derived from an EMBL/GenBank/DDBJ whole genome shotgun (WGS) entry which is preliminary data.</text>
</comment>
<comment type="pathway">
    <text evidence="1">Purine metabolism; GMP biosynthesis; GMP from XMP (L-Gln route): step 1/1.</text>
</comment>
<dbReference type="InParanoid" id="A0A151Z900"/>
<dbReference type="PRINTS" id="PR00097">
    <property type="entry name" value="ANTSNTHASEII"/>
</dbReference>
<dbReference type="Gene3D" id="3.40.50.880">
    <property type="match status" value="1"/>
</dbReference>